<feature type="region of interest" description="Disordered" evidence="6">
    <location>
        <begin position="668"/>
        <end position="699"/>
    </location>
</feature>
<accession>A0A4Z2GLI1</accession>
<dbReference type="GO" id="GO:0008270">
    <property type="term" value="F:zinc ion binding"/>
    <property type="evidence" value="ECO:0007669"/>
    <property type="project" value="UniProtKB-KW"/>
</dbReference>
<evidence type="ECO:0000256" key="6">
    <source>
        <dbReference type="SAM" id="MobiDB-lite"/>
    </source>
</evidence>
<dbReference type="SMART" id="SM00980">
    <property type="entry name" value="THAP"/>
    <property type="match status" value="1"/>
</dbReference>
<keyword evidence="1" id="KW-0479">Metal-binding</keyword>
<keyword evidence="9" id="KW-1185">Reference proteome</keyword>
<organism evidence="8 9">
    <name type="scientific">Liparis tanakae</name>
    <name type="common">Tanaka's snailfish</name>
    <dbReference type="NCBI Taxonomy" id="230148"/>
    <lineage>
        <taxon>Eukaryota</taxon>
        <taxon>Metazoa</taxon>
        <taxon>Chordata</taxon>
        <taxon>Craniata</taxon>
        <taxon>Vertebrata</taxon>
        <taxon>Euteleostomi</taxon>
        <taxon>Actinopterygii</taxon>
        <taxon>Neopterygii</taxon>
        <taxon>Teleostei</taxon>
        <taxon>Neoteleostei</taxon>
        <taxon>Acanthomorphata</taxon>
        <taxon>Eupercaria</taxon>
        <taxon>Perciformes</taxon>
        <taxon>Cottioidei</taxon>
        <taxon>Cottales</taxon>
        <taxon>Liparidae</taxon>
        <taxon>Liparis</taxon>
    </lineage>
</organism>
<dbReference type="PANTHER" id="PTHR47502:SF1">
    <property type="entry name" value="THAP DOMAIN-CONTAINING PROTEIN 7"/>
    <property type="match status" value="1"/>
</dbReference>
<evidence type="ECO:0000256" key="1">
    <source>
        <dbReference type="ARBA" id="ARBA00022723"/>
    </source>
</evidence>
<sequence>MKEGKEGREERIERKERRKERKEGNRGREGGSEERKKKKGGRKGGRKERKEWMEEGRKEREEGKERKTPSGKGTQRVYSLGQLSASLAVMLLLQAEQSVVAETVSDVNRRLRAQVPGRGLIGLSCRGPGVTQRDASCLWSRDTVHQAGGLQPAPGLRHIEEMNSDCECKSSSDVDEGGSDKKGIYNRLRNSVNASSRRLNVGGGLASYSRPSASLFQSAATEMPRHCSAGGCKSRDNRVTRNAGITFHKLPKGAARRNLWITNSHRADSWDPQTDFVYFCSKHFSPDSFELTGCSGIRRLKEDAFPTVFDSSSSIKCKRPGALQTQEDLAPLRVPPSEEPALQRSPAAVEESNANTPASSEEHLSQQDCSPAAAACPLSPSRFMRRLPPPLGFYLPKEHSYAQLCPLLWRRRYDQAVDCLEKALRQLHAARRRENRLRSAVLRLHDQRDGGQSRGGWTPAGERRAHQEVSENDGKSEDTGVCEDRGVDQTELGSPFPPATTSWSEEEKAYCCYCGRGQPAPGAHRDPKTGEDVQPTGRGDPLQTPRCPDTADDAEDKQVVRLERPPGTRVETSGSNPRILLQTRGLQHAPPAAGLVPETHEQSLQKLLPDHSEGQTDAVGHEHHLDLQLLWIQDGLEGGVVLMPVPAEEGLHRVVADEAQTIVVSGVDLTGDSGRATEDSGGPSRVQPGDEEQSGLRSALNTTVVEMGEDVREKLKEHLEGFHLQLSSEFRN</sequence>
<reference evidence="8 9" key="1">
    <citation type="submission" date="2019-03" db="EMBL/GenBank/DDBJ databases">
        <title>First draft genome of Liparis tanakae, snailfish: a comprehensive survey of snailfish specific genes.</title>
        <authorList>
            <person name="Kim W."/>
            <person name="Song I."/>
            <person name="Jeong J.-H."/>
            <person name="Kim D."/>
            <person name="Kim S."/>
            <person name="Ryu S."/>
            <person name="Song J.Y."/>
            <person name="Lee S.K."/>
        </authorList>
    </citation>
    <scope>NUCLEOTIDE SEQUENCE [LARGE SCALE GENOMIC DNA]</scope>
    <source>
        <tissue evidence="8">Muscle</tissue>
    </source>
</reference>
<evidence type="ECO:0000259" key="7">
    <source>
        <dbReference type="PROSITE" id="PS50950"/>
    </source>
</evidence>
<feature type="domain" description="THAP-type" evidence="7">
    <location>
        <begin position="223"/>
        <end position="309"/>
    </location>
</feature>
<dbReference type="InterPro" id="IPR006612">
    <property type="entry name" value="THAP_Znf"/>
</dbReference>
<keyword evidence="2 5" id="KW-0863">Zinc-finger</keyword>
<dbReference type="Proteomes" id="UP000314294">
    <property type="component" value="Unassembled WGS sequence"/>
</dbReference>
<dbReference type="Pfam" id="PF05485">
    <property type="entry name" value="THAP"/>
    <property type="match status" value="1"/>
</dbReference>
<feature type="region of interest" description="Disordered" evidence="6">
    <location>
        <begin position="442"/>
        <end position="501"/>
    </location>
</feature>
<feature type="region of interest" description="Disordered" evidence="6">
    <location>
        <begin position="1"/>
        <end position="76"/>
    </location>
</feature>
<dbReference type="GO" id="GO:0006355">
    <property type="term" value="P:regulation of DNA-templated transcription"/>
    <property type="evidence" value="ECO:0007669"/>
    <property type="project" value="TreeGrafter"/>
</dbReference>
<keyword evidence="3" id="KW-0862">Zinc</keyword>
<proteinExistence type="predicted"/>
<evidence type="ECO:0000313" key="9">
    <source>
        <dbReference type="Proteomes" id="UP000314294"/>
    </source>
</evidence>
<dbReference type="GO" id="GO:0003677">
    <property type="term" value="F:DNA binding"/>
    <property type="evidence" value="ECO:0007669"/>
    <property type="project" value="UniProtKB-UniRule"/>
</dbReference>
<feature type="compositionally biased region" description="Basic and acidic residues" evidence="6">
    <location>
        <begin position="1"/>
        <end position="35"/>
    </location>
</feature>
<dbReference type="GO" id="GO:0005634">
    <property type="term" value="C:nucleus"/>
    <property type="evidence" value="ECO:0007669"/>
    <property type="project" value="TreeGrafter"/>
</dbReference>
<dbReference type="AlphaFoldDB" id="A0A4Z2GLI1"/>
<dbReference type="PROSITE" id="PS50950">
    <property type="entry name" value="ZF_THAP"/>
    <property type="match status" value="1"/>
</dbReference>
<dbReference type="SMART" id="SM00692">
    <property type="entry name" value="DM3"/>
    <property type="match status" value="1"/>
</dbReference>
<dbReference type="SUPFAM" id="SSF57716">
    <property type="entry name" value="Glucocorticoid receptor-like (DNA-binding domain)"/>
    <property type="match status" value="1"/>
</dbReference>
<evidence type="ECO:0000256" key="3">
    <source>
        <dbReference type="ARBA" id="ARBA00022833"/>
    </source>
</evidence>
<evidence type="ECO:0000256" key="2">
    <source>
        <dbReference type="ARBA" id="ARBA00022771"/>
    </source>
</evidence>
<feature type="region of interest" description="Disordered" evidence="6">
    <location>
        <begin position="519"/>
        <end position="555"/>
    </location>
</feature>
<protein>
    <submittedName>
        <fullName evidence="8">THAP domain-containing protein 7</fullName>
    </submittedName>
</protein>
<feature type="region of interest" description="Disordered" evidence="6">
    <location>
        <begin position="326"/>
        <end position="367"/>
    </location>
</feature>
<gene>
    <name evidence="8" type="primary">Thap7</name>
    <name evidence="8" type="ORF">EYF80_035367</name>
</gene>
<evidence type="ECO:0000313" key="8">
    <source>
        <dbReference type="EMBL" id="TNN54458.1"/>
    </source>
</evidence>
<feature type="compositionally biased region" description="Basic and acidic residues" evidence="6">
    <location>
        <begin position="461"/>
        <end position="488"/>
    </location>
</feature>
<keyword evidence="4 5" id="KW-0238">DNA-binding</keyword>
<feature type="compositionally biased region" description="Basic residues" evidence="6">
    <location>
        <begin position="36"/>
        <end position="47"/>
    </location>
</feature>
<comment type="caution">
    <text evidence="8">The sequence shown here is derived from an EMBL/GenBank/DDBJ whole genome shotgun (WGS) entry which is preliminary data.</text>
</comment>
<dbReference type="EMBL" id="SRLO01000484">
    <property type="protein sequence ID" value="TNN54458.1"/>
    <property type="molecule type" value="Genomic_DNA"/>
</dbReference>
<feature type="compositionally biased region" description="Basic and acidic residues" evidence="6">
    <location>
        <begin position="48"/>
        <end position="68"/>
    </location>
</feature>
<name>A0A4Z2GLI1_9TELE</name>
<evidence type="ECO:0000256" key="4">
    <source>
        <dbReference type="ARBA" id="ARBA00023125"/>
    </source>
</evidence>
<dbReference type="OrthoDB" id="7312725at2759"/>
<dbReference type="InterPro" id="IPR026519">
    <property type="entry name" value="THAP7"/>
</dbReference>
<evidence type="ECO:0000256" key="5">
    <source>
        <dbReference type="PROSITE-ProRule" id="PRU00309"/>
    </source>
</evidence>
<dbReference type="PANTHER" id="PTHR47502">
    <property type="entry name" value="THAP DOMAIN-CONTAINING PROTEIN 7"/>
    <property type="match status" value="1"/>
</dbReference>